<evidence type="ECO:0000256" key="3">
    <source>
        <dbReference type="ARBA" id="ARBA00022824"/>
    </source>
</evidence>
<dbReference type="PROSITE" id="PS50845">
    <property type="entry name" value="RETICULON"/>
    <property type="match status" value="1"/>
</dbReference>
<dbReference type="OMA" id="LPYINDI"/>
<name>A0A0K9PC60_ZOSMR</name>
<keyword evidence="4 6" id="KW-1133">Transmembrane helix</keyword>
<feature type="region of interest" description="Disordered" evidence="7">
    <location>
        <begin position="1"/>
        <end position="32"/>
    </location>
</feature>
<evidence type="ECO:0000256" key="7">
    <source>
        <dbReference type="SAM" id="MobiDB-lite"/>
    </source>
</evidence>
<sequence length="290" mass="32635">MQCQQSVPSIVEECREDDGHEDEDEEEEEEEIICDTKNKRMQSIVDLVMWRDASRSAFVFGIGSFLVISSSYTKDFNFSLISTFSYLCLLYLATIFLYTSIARCDGNNVEDRSAVLTEEDATQLISNLLPYINDILTKTKILFSGDPATTIKAAMPLFLLARYGGIVPISTMFKLAFFGAFTVPRFLSAYSLQIERYATFLLNRARDAWDTCTHKKAAAATTFVVLWNLFSPSARAWIVFMLLVLLRYSHQITGTSGLTIDIGITDDTMKNNSEMDPPVSQISECTDVLQ</sequence>
<evidence type="ECO:0000256" key="5">
    <source>
        <dbReference type="ARBA" id="ARBA00023136"/>
    </source>
</evidence>
<dbReference type="AlphaFoldDB" id="A0A0K9PC60"/>
<evidence type="ECO:0000259" key="8">
    <source>
        <dbReference type="PROSITE" id="PS50845"/>
    </source>
</evidence>
<dbReference type="GO" id="GO:0005789">
    <property type="term" value="C:endoplasmic reticulum membrane"/>
    <property type="evidence" value="ECO:0007669"/>
    <property type="project" value="UniProtKB-SubCell"/>
</dbReference>
<evidence type="ECO:0000256" key="6">
    <source>
        <dbReference type="RuleBase" id="RU363132"/>
    </source>
</evidence>
<dbReference type="Proteomes" id="UP000036987">
    <property type="component" value="Unassembled WGS sequence"/>
</dbReference>
<dbReference type="InterPro" id="IPR044647">
    <property type="entry name" value="RTNLB17/18/21"/>
</dbReference>
<feature type="transmembrane region" description="Helical" evidence="6">
    <location>
        <begin position="160"/>
        <end position="181"/>
    </location>
</feature>
<dbReference type="OrthoDB" id="567788at2759"/>
<protein>
    <recommendedName>
        <fullName evidence="6">Reticulon-like protein</fullName>
    </recommendedName>
</protein>
<comment type="subcellular location">
    <subcellularLocation>
        <location evidence="1 6">Endoplasmic reticulum membrane</location>
        <topology evidence="1 6">Multi-pass membrane protein</topology>
    </subcellularLocation>
</comment>
<evidence type="ECO:0000313" key="10">
    <source>
        <dbReference type="Proteomes" id="UP000036987"/>
    </source>
</evidence>
<dbReference type="STRING" id="29655.A0A0K9PC60"/>
<keyword evidence="5 6" id="KW-0472">Membrane</keyword>
<feature type="transmembrane region" description="Helical" evidence="6">
    <location>
        <begin position="56"/>
        <end position="72"/>
    </location>
</feature>
<gene>
    <name evidence="9" type="ORF">ZOSMA_294G00160</name>
</gene>
<feature type="domain" description="Reticulon" evidence="8">
    <location>
        <begin position="44"/>
        <end position="207"/>
    </location>
</feature>
<organism evidence="9 10">
    <name type="scientific">Zostera marina</name>
    <name type="common">Eelgrass</name>
    <dbReference type="NCBI Taxonomy" id="29655"/>
    <lineage>
        <taxon>Eukaryota</taxon>
        <taxon>Viridiplantae</taxon>
        <taxon>Streptophyta</taxon>
        <taxon>Embryophyta</taxon>
        <taxon>Tracheophyta</taxon>
        <taxon>Spermatophyta</taxon>
        <taxon>Magnoliopsida</taxon>
        <taxon>Liliopsida</taxon>
        <taxon>Zosteraceae</taxon>
        <taxon>Zostera</taxon>
    </lineage>
</organism>
<proteinExistence type="predicted"/>
<dbReference type="PANTHER" id="PTHR46626:SF1">
    <property type="entry name" value="RETICULON-LIKE PROTEIN B21"/>
    <property type="match status" value="1"/>
</dbReference>
<keyword evidence="2 6" id="KW-0812">Transmembrane</keyword>
<evidence type="ECO:0000256" key="1">
    <source>
        <dbReference type="ARBA" id="ARBA00004477"/>
    </source>
</evidence>
<dbReference type="InterPro" id="IPR003388">
    <property type="entry name" value="Reticulon"/>
</dbReference>
<evidence type="ECO:0000313" key="9">
    <source>
        <dbReference type="EMBL" id="KMZ66564.1"/>
    </source>
</evidence>
<feature type="compositionally biased region" description="Acidic residues" evidence="7">
    <location>
        <begin position="14"/>
        <end position="32"/>
    </location>
</feature>
<dbReference type="Pfam" id="PF02453">
    <property type="entry name" value="Reticulon"/>
    <property type="match status" value="1"/>
</dbReference>
<comment type="caution">
    <text evidence="9">The sequence shown here is derived from an EMBL/GenBank/DDBJ whole genome shotgun (WGS) entry which is preliminary data.</text>
</comment>
<evidence type="ECO:0000256" key="2">
    <source>
        <dbReference type="ARBA" id="ARBA00022692"/>
    </source>
</evidence>
<dbReference type="EMBL" id="LFYR01000968">
    <property type="protein sequence ID" value="KMZ66564.1"/>
    <property type="molecule type" value="Genomic_DNA"/>
</dbReference>
<feature type="transmembrane region" description="Helical" evidence="6">
    <location>
        <begin position="225"/>
        <end position="246"/>
    </location>
</feature>
<accession>A0A0K9PC60</accession>
<evidence type="ECO:0000256" key="4">
    <source>
        <dbReference type="ARBA" id="ARBA00022989"/>
    </source>
</evidence>
<dbReference type="PANTHER" id="PTHR46626">
    <property type="entry name" value="RETICULON-LIKE PROTEIN B17"/>
    <property type="match status" value="1"/>
</dbReference>
<reference evidence="10" key="1">
    <citation type="journal article" date="2016" name="Nature">
        <title>The genome of the seagrass Zostera marina reveals angiosperm adaptation to the sea.</title>
        <authorList>
            <person name="Olsen J.L."/>
            <person name="Rouze P."/>
            <person name="Verhelst B."/>
            <person name="Lin Y.-C."/>
            <person name="Bayer T."/>
            <person name="Collen J."/>
            <person name="Dattolo E."/>
            <person name="De Paoli E."/>
            <person name="Dittami S."/>
            <person name="Maumus F."/>
            <person name="Michel G."/>
            <person name="Kersting A."/>
            <person name="Lauritano C."/>
            <person name="Lohaus R."/>
            <person name="Toepel M."/>
            <person name="Tonon T."/>
            <person name="Vanneste K."/>
            <person name="Amirebrahimi M."/>
            <person name="Brakel J."/>
            <person name="Bostroem C."/>
            <person name="Chovatia M."/>
            <person name="Grimwood J."/>
            <person name="Jenkins J.W."/>
            <person name="Jueterbock A."/>
            <person name="Mraz A."/>
            <person name="Stam W.T."/>
            <person name="Tice H."/>
            <person name="Bornberg-Bauer E."/>
            <person name="Green P.J."/>
            <person name="Pearson G.A."/>
            <person name="Procaccini G."/>
            <person name="Duarte C.M."/>
            <person name="Schmutz J."/>
            <person name="Reusch T.B.H."/>
            <person name="Van de Peer Y."/>
        </authorList>
    </citation>
    <scope>NUCLEOTIDE SEQUENCE [LARGE SCALE GENOMIC DNA]</scope>
    <source>
        <strain evidence="10">cv. Finnish</strain>
    </source>
</reference>
<feature type="transmembrane region" description="Helical" evidence="6">
    <location>
        <begin position="78"/>
        <end position="98"/>
    </location>
</feature>
<keyword evidence="10" id="KW-1185">Reference proteome</keyword>
<keyword evidence="3 6" id="KW-0256">Endoplasmic reticulum</keyword>